<dbReference type="PANTHER" id="PTHR33840">
    <property type="match status" value="1"/>
</dbReference>
<dbReference type="RefSeq" id="WP_052548826.1">
    <property type="nucleotide sequence ID" value="NZ_JMCC02000031.1"/>
</dbReference>
<name>A0A0C2D546_9BACT</name>
<dbReference type="Pfam" id="PF09994">
    <property type="entry name" value="T6SS_Tle1-like_cat"/>
    <property type="match status" value="2"/>
</dbReference>
<reference evidence="3 4" key="1">
    <citation type="submission" date="2014-12" db="EMBL/GenBank/DDBJ databases">
        <title>Genome assembly of Enhygromyxa salina DSM 15201.</title>
        <authorList>
            <person name="Sharma G."/>
            <person name="Subramanian S."/>
        </authorList>
    </citation>
    <scope>NUCLEOTIDE SEQUENCE [LARGE SCALE GENOMIC DNA]</scope>
    <source>
        <strain evidence="3 4">DSM 15201</strain>
    </source>
</reference>
<evidence type="ECO:0000259" key="2">
    <source>
        <dbReference type="Pfam" id="PF09994"/>
    </source>
</evidence>
<evidence type="ECO:0000313" key="4">
    <source>
        <dbReference type="Proteomes" id="UP000031599"/>
    </source>
</evidence>
<gene>
    <name evidence="3" type="ORF">DB30_03977</name>
</gene>
<dbReference type="PANTHER" id="PTHR33840:SF1">
    <property type="entry name" value="TLE1 PHOSPHOLIPASE DOMAIN-CONTAINING PROTEIN"/>
    <property type="match status" value="1"/>
</dbReference>
<feature type="domain" description="T6SS Phospholipase effector Tle1-like catalytic" evidence="2">
    <location>
        <begin position="179"/>
        <end position="275"/>
    </location>
</feature>
<feature type="region of interest" description="Disordered" evidence="1">
    <location>
        <begin position="1"/>
        <end position="24"/>
    </location>
</feature>
<accession>A0A0C2D546</accession>
<evidence type="ECO:0000313" key="3">
    <source>
        <dbReference type="EMBL" id="KIG16815.1"/>
    </source>
</evidence>
<comment type="caution">
    <text evidence="3">The sequence shown here is derived from an EMBL/GenBank/DDBJ whole genome shotgun (WGS) entry which is preliminary data.</text>
</comment>
<dbReference type="InterPro" id="IPR018712">
    <property type="entry name" value="Tle1-like_cat"/>
</dbReference>
<sequence length="470" mass="51385">MVEQGEAVTQAGGSSSGGSSSSSSRTLEIGFFFDGTLNNLENAGGSREGSYANAMSNVALLSRLYPNNSARNDDGSERRRRAVYLEGIGTNTNGSDDMIDTALGTGNTGVSARVHAACRRLEQEARGRNYAQILVDAFGFSRGAAAARYFVNCVNRRSFEPVQTGFLLDDEPTDLGRVQLPEATVRFLGLFDTVAAIGTPRDGGDTSDADNADVNVHLDDSSAQAICHFVAGNEYRKNFASNSIRSRSGALPSGGVEIVYPGAHSDIGGGYRARGETVVPVQPASGHFTTRAGALACREELMQRYSEFAQRMIHEHYAGTQPPEFSLSYDDMREDPDGLPTTRYAYFGRVAWVRSSIDPGLEKIYLELMHRQARGHGVPFRSIPNNSDYAIPSILQGIHSRLQAGPQLDVADLAMLRMNFIHWSCHYGREDGSARAAMQRIPNFHVDIYPHEPAPHWRRIIHYNQPSRAC</sequence>
<evidence type="ECO:0000256" key="1">
    <source>
        <dbReference type="SAM" id="MobiDB-lite"/>
    </source>
</evidence>
<feature type="domain" description="T6SS Phospholipase effector Tle1-like catalytic" evidence="2">
    <location>
        <begin position="32"/>
        <end position="155"/>
    </location>
</feature>
<organism evidence="3 4">
    <name type="scientific">Enhygromyxa salina</name>
    <dbReference type="NCBI Taxonomy" id="215803"/>
    <lineage>
        <taxon>Bacteria</taxon>
        <taxon>Pseudomonadati</taxon>
        <taxon>Myxococcota</taxon>
        <taxon>Polyangia</taxon>
        <taxon>Nannocystales</taxon>
        <taxon>Nannocystaceae</taxon>
        <taxon>Enhygromyxa</taxon>
    </lineage>
</organism>
<protein>
    <submittedName>
        <fullName evidence="3">Glutamate synthase [NADPH] large chain</fullName>
    </submittedName>
</protein>
<dbReference type="EMBL" id="JMCC02000031">
    <property type="protein sequence ID" value="KIG16815.1"/>
    <property type="molecule type" value="Genomic_DNA"/>
</dbReference>
<proteinExistence type="predicted"/>
<dbReference type="AlphaFoldDB" id="A0A0C2D546"/>
<dbReference type="Proteomes" id="UP000031599">
    <property type="component" value="Unassembled WGS sequence"/>
</dbReference>